<dbReference type="eggNOG" id="ENOG502QU70">
    <property type="taxonomic scope" value="Eukaryota"/>
</dbReference>
<dbReference type="GeneID" id="18257296"/>
<dbReference type="OrthoDB" id="2373987at2759"/>
<dbReference type="Pfam" id="PF23317">
    <property type="entry name" value="YVC1_C"/>
    <property type="match status" value="1"/>
</dbReference>
<feature type="transmembrane region" description="Helical" evidence="2">
    <location>
        <begin position="345"/>
        <end position="362"/>
    </location>
</feature>
<dbReference type="Pfam" id="PF23190">
    <property type="entry name" value="LHD_TRPY1"/>
    <property type="match status" value="1"/>
</dbReference>
<feature type="compositionally biased region" description="Basic and acidic residues" evidence="1">
    <location>
        <begin position="15"/>
        <end position="31"/>
    </location>
</feature>
<dbReference type="RefSeq" id="XP_006693697.1">
    <property type="nucleotide sequence ID" value="XM_006693634.1"/>
</dbReference>
<dbReference type="PANTHER" id="PTHR35859">
    <property type="entry name" value="NONSELECTIVE CATION CHANNEL PROTEIN"/>
    <property type="match status" value="1"/>
</dbReference>
<feature type="domain" description="YVC1 N-terminal linker helical" evidence="3">
    <location>
        <begin position="106"/>
        <end position="269"/>
    </location>
</feature>
<proteinExistence type="predicted"/>
<keyword evidence="2" id="KW-1133">Transmembrane helix</keyword>
<dbReference type="PANTHER" id="PTHR35859:SF4">
    <property type="entry name" value="MEMBRANE CHANNEL PROTEIN, PUTATIVE (AFU_ORTHOLOGUE AFUA_6G11300)-RELATED"/>
    <property type="match status" value="1"/>
</dbReference>
<dbReference type="HOGENOM" id="CLU_521933_0_0_1"/>
<evidence type="ECO:0000256" key="2">
    <source>
        <dbReference type="SAM" id="Phobius"/>
    </source>
</evidence>
<reference evidence="5 6" key="1">
    <citation type="journal article" date="2011" name="Cell">
        <title>Insight into structure and assembly of the nuclear pore complex by utilizing the genome of a eukaryotic thermophile.</title>
        <authorList>
            <person name="Amlacher S."/>
            <person name="Sarges P."/>
            <person name="Flemming D."/>
            <person name="van Noort V."/>
            <person name="Kunze R."/>
            <person name="Devos D.P."/>
            <person name="Arumugam M."/>
            <person name="Bork P."/>
            <person name="Hurt E."/>
        </authorList>
    </citation>
    <scope>NUCLEOTIDE SEQUENCE [LARGE SCALE GENOMIC DNA]</scope>
    <source>
        <strain evidence="6">DSM 1495 / CBS 144.50 / IMI 039719</strain>
    </source>
</reference>
<name>G0S582_CHATD</name>
<accession>G0S582</accession>
<dbReference type="STRING" id="759272.G0S582"/>
<evidence type="ECO:0000259" key="3">
    <source>
        <dbReference type="Pfam" id="PF23190"/>
    </source>
</evidence>
<dbReference type="InterPro" id="IPR056337">
    <property type="entry name" value="LHD_YVC1"/>
</dbReference>
<dbReference type="EMBL" id="GL988041">
    <property type="protein sequence ID" value="EGS21401.1"/>
    <property type="molecule type" value="Genomic_DNA"/>
</dbReference>
<feature type="transmembrane region" description="Helical" evidence="2">
    <location>
        <begin position="509"/>
        <end position="529"/>
    </location>
</feature>
<feature type="transmembrane region" description="Helical" evidence="2">
    <location>
        <begin position="535"/>
        <end position="557"/>
    </location>
</feature>
<sequence length="572" mass="65030">MLSALLRPFQGSSRSRIDDDHADLADLEQHATSRPSLTEYRNHPHATADFTEADDDDDESNDGNPQSRFPRSRRPGDDDNGFGRSSGLLPLFSDHHLDSIPIYSTTHQIRLLVQSRAETTLTWEQLKSPQVSQFLIKPMQQQIRAQYFSPGTVYCLMANCLQFEKESHLYPGNASTNATRAKVCELLAIKLLREYSTRELIDALCYEFWPLQGCPGSQTPLSFSGGSRSMNVDLRSSTLEIAIRASAKHFLSHPLVMQQIEAIWSGAISFHPSLREVQRQSSHSSGQSRRQSTVRTPLLADQPPKEDFIRLRTLDPTHRSAVLYDPRTASPFKLSRLRVPRYRRLFSTGSLVVLICLYLAVLGQRSSKITGLELLFWFWSAGFMLDEIVGFSEHGVSFYVMSFWNIFDLGSLLLLIVYYCMRIYGVFLLDPHQWNQNAYDVLALNAILLLPRIFSVLDHSKYFSQLLIAFRLLALDLAAVFLLCLVCCSGFFVFFIFSKGRKDPWDHAYSIFQILVGYTPAAWEMWPSYGWLGKALMGLFLIVGHFVILTILVTVLANSFMNIASKTNQEYQ</sequence>
<evidence type="ECO:0000313" key="5">
    <source>
        <dbReference type="EMBL" id="EGS21401.1"/>
    </source>
</evidence>
<dbReference type="InterPro" id="IPR052971">
    <property type="entry name" value="TRP_calcium_channel"/>
</dbReference>
<dbReference type="OMA" id="YARINRT"/>
<feature type="region of interest" description="Disordered" evidence="1">
    <location>
        <begin position="1"/>
        <end position="85"/>
    </location>
</feature>
<dbReference type="Proteomes" id="UP000008066">
    <property type="component" value="Unassembled WGS sequence"/>
</dbReference>
<dbReference type="AlphaFoldDB" id="G0S582"/>
<dbReference type="InterPro" id="IPR056336">
    <property type="entry name" value="YVC1_C"/>
</dbReference>
<gene>
    <name evidence="5" type="ORF">CTHT_0032580</name>
</gene>
<feature type="transmembrane region" description="Helical" evidence="2">
    <location>
        <begin position="441"/>
        <end position="457"/>
    </location>
</feature>
<evidence type="ECO:0000259" key="4">
    <source>
        <dbReference type="Pfam" id="PF23317"/>
    </source>
</evidence>
<dbReference type="SUPFAM" id="SSF81324">
    <property type="entry name" value="Voltage-gated potassium channels"/>
    <property type="match status" value="1"/>
</dbReference>
<feature type="compositionally biased region" description="Acidic residues" evidence="1">
    <location>
        <begin position="51"/>
        <end position="61"/>
    </location>
</feature>
<evidence type="ECO:0000313" key="6">
    <source>
        <dbReference type="Proteomes" id="UP000008066"/>
    </source>
</evidence>
<protein>
    <submittedName>
        <fullName evidence="5">Ion channel-like protein</fullName>
    </submittedName>
</protein>
<dbReference type="KEGG" id="cthr:CTHT_0032580"/>
<keyword evidence="6" id="KW-1185">Reference proteome</keyword>
<feature type="transmembrane region" description="Helical" evidence="2">
    <location>
        <begin position="398"/>
        <end position="420"/>
    </location>
</feature>
<keyword evidence="2" id="KW-0472">Membrane</keyword>
<keyword evidence="2" id="KW-0812">Transmembrane</keyword>
<organism evidence="6">
    <name type="scientific">Chaetomium thermophilum (strain DSM 1495 / CBS 144.50 / IMI 039719)</name>
    <name type="common">Thermochaetoides thermophila</name>
    <dbReference type="NCBI Taxonomy" id="759272"/>
    <lineage>
        <taxon>Eukaryota</taxon>
        <taxon>Fungi</taxon>
        <taxon>Dikarya</taxon>
        <taxon>Ascomycota</taxon>
        <taxon>Pezizomycotina</taxon>
        <taxon>Sordariomycetes</taxon>
        <taxon>Sordariomycetidae</taxon>
        <taxon>Sordariales</taxon>
        <taxon>Chaetomiaceae</taxon>
        <taxon>Thermochaetoides</taxon>
    </lineage>
</organism>
<feature type="domain" description="Calcium channel YVC1-like C-terminal transmembrane" evidence="4">
    <location>
        <begin position="350"/>
        <end position="572"/>
    </location>
</feature>
<feature type="transmembrane region" description="Helical" evidence="2">
    <location>
        <begin position="374"/>
        <end position="392"/>
    </location>
</feature>
<evidence type="ECO:0000256" key="1">
    <source>
        <dbReference type="SAM" id="MobiDB-lite"/>
    </source>
</evidence>
<feature type="transmembrane region" description="Helical" evidence="2">
    <location>
        <begin position="477"/>
        <end position="497"/>
    </location>
</feature>